<dbReference type="PANTHER" id="PTHR35936">
    <property type="entry name" value="MEMBRANE-BOUND LYTIC MUREIN TRANSGLYCOSYLASE F"/>
    <property type="match status" value="1"/>
</dbReference>
<dbReference type="RefSeq" id="WP_180571888.1">
    <property type="nucleotide sequence ID" value="NZ_JACCKB010000189.1"/>
</dbReference>
<proteinExistence type="inferred from homology"/>
<dbReference type="Pfam" id="PF00497">
    <property type="entry name" value="SBP_bac_3"/>
    <property type="match status" value="1"/>
</dbReference>
<name>A0A853IAG8_9GAMM</name>
<accession>A0A853IAG8</accession>
<gene>
    <name evidence="4" type="ORF">H0A36_28345</name>
</gene>
<evidence type="ECO:0000256" key="2">
    <source>
        <dbReference type="ARBA" id="ARBA00022729"/>
    </source>
</evidence>
<dbReference type="SMART" id="SM00062">
    <property type="entry name" value="PBPb"/>
    <property type="match status" value="1"/>
</dbReference>
<dbReference type="InterPro" id="IPR001638">
    <property type="entry name" value="Solute-binding_3/MltF_N"/>
</dbReference>
<dbReference type="PANTHER" id="PTHR35936:SF35">
    <property type="entry name" value="L-CYSTINE-BINDING PROTEIN TCYJ"/>
    <property type="match status" value="1"/>
</dbReference>
<evidence type="ECO:0000259" key="3">
    <source>
        <dbReference type="SMART" id="SM00062"/>
    </source>
</evidence>
<reference evidence="4 5" key="1">
    <citation type="submission" date="2020-07" db="EMBL/GenBank/DDBJ databases">
        <title>Endozoicomonas sp. nov., isolated from sediment.</title>
        <authorList>
            <person name="Gu T."/>
        </authorList>
    </citation>
    <scope>NUCLEOTIDE SEQUENCE [LARGE SCALE GENOMIC DNA]</scope>
    <source>
        <strain evidence="4 5">SM1973</strain>
    </source>
</reference>
<evidence type="ECO:0000256" key="1">
    <source>
        <dbReference type="ARBA" id="ARBA00010333"/>
    </source>
</evidence>
<comment type="caution">
    <text evidence="4">The sequence shown here is derived from an EMBL/GenBank/DDBJ whole genome shotgun (WGS) entry which is preliminary data.</text>
</comment>
<dbReference type="AlphaFoldDB" id="A0A853IAG8"/>
<keyword evidence="5" id="KW-1185">Reference proteome</keyword>
<keyword evidence="2" id="KW-0732">Signal</keyword>
<dbReference type="SUPFAM" id="SSF53850">
    <property type="entry name" value="Periplasmic binding protein-like II"/>
    <property type="match status" value="1"/>
</dbReference>
<sequence>MYKLSKFSTITKFLLIIIFSPLVYSNPICDRALKVGWDDWPPYQIKSEGDPKGIDPDILQEISKIIGCKVIFEEIPWKRQLEMLKQGLIDIVPQANITKEREKYAIFSIKYLLYESRLWLNTTNLSQPKNLQSFLDSNELLGITRGYSYGKNTDEIINNPKYTNKIKSGTYTKQIIGMLAEGRLDGILGNRFTVGYIAKKESLHKKIRATGIVVQSDPVYFMFSKKSISMPVLNSFNKAILELDKKQIIKRIANSYTGEN</sequence>
<dbReference type="EMBL" id="JACCKB010000189">
    <property type="protein sequence ID" value="NYZ69929.1"/>
    <property type="molecule type" value="Genomic_DNA"/>
</dbReference>
<evidence type="ECO:0000313" key="5">
    <source>
        <dbReference type="Proteomes" id="UP000569732"/>
    </source>
</evidence>
<organism evidence="4 5">
    <name type="scientific">Spartinivicinus marinus</name>
    <dbReference type="NCBI Taxonomy" id="2994442"/>
    <lineage>
        <taxon>Bacteria</taxon>
        <taxon>Pseudomonadati</taxon>
        <taxon>Pseudomonadota</taxon>
        <taxon>Gammaproteobacteria</taxon>
        <taxon>Oceanospirillales</taxon>
        <taxon>Zooshikellaceae</taxon>
        <taxon>Spartinivicinus</taxon>
    </lineage>
</organism>
<evidence type="ECO:0000313" key="4">
    <source>
        <dbReference type="EMBL" id="NYZ69929.1"/>
    </source>
</evidence>
<feature type="domain" description="Solute-binding protein family 3/N-terminal" evidence="3">
    <location>
        <begin position="32"/>
        <end position="260"/>
    </location>
</feature>
<protein>
    <submittedName>
        <fullName evidence="4">Transporter substrate-binding domain-containing protein</fullName>
    </submittedName>
</protein>
<dbReference type="Proteomes" id="UP000569732">
    <property type="component" value="Unassembled WGS sequence"/>
</dbReference>
<dbReference type="Gene3D" id="3.40.190.10">
    <property type="entry name" value="Periplasmic binding protein-like II"/>
    <property type="match status" value="2"/>
</dbReference>
<comment type="similarity">
    <text evidence="1">Belongs to the bacterial solute-binding protein 3 family.</text>
</comment>